<dbReference type="EMBL" id="LCYI01000019">
    <property type="protein sequence ID" value="KLA30677.1"/>
    <property type="molecule type" value="Genomic_DNA"/>
</dbReference>
<dbReference type="SUPFAM" id="SSF50129">
    <property type="entry name" value="GroES-like"/>
    <property type="match status" value="1"/>
</dbReference>
<dbReference type="Proteomes" id="UP000035214">
    <property type="component" value="Unassembled WGS sequence"/>
</dbReference>
<dbReference type="InterPro" id="IPR011032">
    <property type="entry name" value="GroES-like_sf"/>
</dbReference>
<dbReference type="Gene3D" id="3.90.180.10">
    <property type="entry name" value="Medium-chain alcohol dehydrogenases, catalytic domain"/>
    <property type="match status" value="1"/>
</dbReference>
<dbReference type="Pfam" id="PF13602">
    <property type="entry name" value="ADH_zinc_N_2"/>
    <property type="match status" value="1"/>
</dbReference>
<sequence>MKAIGLMQYGDKSVLQEIEMQTPLLGENDVLIEVYAAGVNPVDWKIREGLLQEVISYDFPLVLGWDVAGVVAAVGPNVTAFKVEDEVYSRPDIERNGAYAEYVAVDERYVAKKPRNLSFEEAASIPLVGLTSWQSLVKFANVQKGNKVLIHAGSGGIGTFAIQLAKSFGAHVATTTSTKNIQFVKDLGADTVIDYKTEDFSLLLHNYNIVFDVLGEDVLKDSYKVLAQNGKLASIYGPKGMEIPQTEIAREKNIESDHIFTEPNGYELSLITELIESGKIKPVVTHVLPLHVEGVKKAHHISESERALGKIVLKKHW</sequence>
<organism evidence="2 3">
    <name type="scientific">Bacillus cereus</name>
    <dbReference type="NCBI Taxonomy" id="1396"/>
    <lineage>
        <taxon>Bacteria</taxon>
        <taxon>Bacillati</taxon>
        <taxon>Bacillota</taxon>
        <taxon>Bacilli</taxon>
        <taxon>Bacillales</taxon>
        <taxon>Bacillaceae</taxon>
        <taxon>Bacillus</taxon>
        <taxon>Bacillus cereus group</taxon>
    </lineage>
</organism>
<dbReference type="Gene3D" id="3.40.50.720">
    <property type="entry name" value="NAD(P)-binding Rossmann-like Domain"/>
    <property type="match status" value="1"/>
</dbReference>
<dbReference type="SMART" id="SM00829">
    <property type="entry name" value="PKS_ER"/>
    <property type="match status" value="1"/>
</dbReference>
<dbReference type="InterPro" id="IPR013154">
    <property type="entry name" value="ADH-like_N"/>
</dbReference>
<dbReference type="PANTHER" id="PTHR11695:SF294">
    <property type="entry name" value="RETICULON-4-INTERACTING PROTEIN 1, MITOCHONDRIAL"/>
    <property type="match status" value="1"/>
</dbReference>
<feature type="domain" description="Enoyl reductase (ER)" evidence="1">
    <location>
        <begin position="10"/>
        <end position="313"/>
    </location>
</feature>
<dbReference type="CDD" id="cd05289">
    <property type="entry name" value="MDR_like_2"/>
    <property type="match status" value="1"/>
</dbReference>
<accession>A0A0G8F4Q1</accession>
<evidence type="ECO:0000313" key="3">
    <source>
        <dbReference type="Proteomes" id="UP000035214"/>
    </source>
</evidence>
<proteinExistence type="predicted"/>
<evidence type="ECO:0000313" key="2">
    <source>
        <dbReference type="EMBL" id="KLA30677.1"/>
    </source>
</evidence>
<evidence type="ECO:0000259" key="1">
    <source>
        <dbReference type="SMART" id="SM00829"/>
    </source>
</evidence>
<dbReference type="PANTHER" id="PTHR11695">
    <property type="entry name" value="ALCOHOL DEHYDROGENASE RELATED"/>
    <property type="match status" value="1"/>
</dbReference>
<dbReference type="AlphaFoldDB" id="A0A0G8F4Q1"/>
<reference evidence="2 3" key="1">
    <citation type="submission" date="2015-04" db="EMBL/GenBank/DDBJ databases">
        <title>Draft Genome Sequences of Eight Spore-Forming Food Isolates of Bacillus cereus Genome sequencing.</title>
        <authorList>
            <person name="Krawcyk A.O."/>
            <person name="de Jong A."/>
            <person name="Eijlander R.T."/>
            <person name="Berendsen E.M."/>
            <person name="Holsappel S."/>
            <person name="Wells-Bennik M."/>
            <person name="Kuipers O.P."/>
        </authorList>
    </citation>
    <scope>NUCLEOTIDE SEQUENCE [LARGE SCALE GENOMIC DNA]</scope>
    <source>
        <strain evidence="2 3">B4077</strain>
    </source>
</reference>
<dbReference type="GO" id="GO:0016491">
    <property type="term" value="F:oxidoreductase activity"/>
    <property type="evidence" value="ECO:0007669"/>
    <property type="project" value="InterPro"/>
</dbReference>
<dbReference type="PATRIC" id="fig|1396.428.peg.3194"/>
<protein>
    <recommendedName>
        <fullName evidence="1">Enoyl reductase (ER) domain-containing protein</fullName>
    </recommendedName>
</protein>
<gene>
    <name evidence="2" type="ORF">B4077_3897</name>
</gene>
<dbReference type="InterPro" id="IPR020843">
    <property type="entry name" value="ER"/>
</dbReference>
<dbReference type="InterPro" id="IPR050700">
    <property type="entry name" value="YIM1/Zinc_Alcohol_DH_Fams"/>
</dbReference>
<dbReference type="SUPFAM" id="SSF51735">
    <property type="entry name" value="NAD(P)-binding Rossmann-fold domains"/>
    <property type="match status" value="1"/>
</dbReference>
<dbReference type="InterPro" id="IPR036291">
    <property type="entry name" value="NAD(P)-bd_dom_sf"/>
</dbReference>
<dbReference type="Pfam" id="PF08240">
    <property type="entry name" value="ADH_N"/>
    <property type="match status" value="1"/>
</dbReference>
<name>A0A0G8F4Q1_BACCE</name>
<comment type="caution">
    <text evidence="2">The sequence shown here is derived from an EMBL/GenBank/DDBJ whole genome shotgun (WGS) entry which is preliminary data.</text>
</comment>
<dbReference type="RefSeq" id="WP_046954725.1">
    <property type="nucleotide sequence ID" value="NZ_LCYI01000019.1"/>
</dbReference>